<evidence type="ECO:0000256" key="1">
    <source>
        <dbReference type="ARBA" id="ARBA00007749"/>
    </source>
</evidence>
<dbReference type="InterPro" id="IPR036866">
    <property type="entry name" value="RibonucZ/Hydroxyglut_hydro"/>
</dbReference>
<dbReference type="Pfam" id="PF00753">
    <property type="entry name" value="Lactamase_B"/>
    <property type="match status" value="1"/>
</dbReference>
<dbReference type="InterPro" id="IPR051013">
    <property type="entry name" value="MBL_superfamily_lactonases"/>
</dbReference>
<accession>A0ABX6N5S7</accession>
<keyword evidence="4" id="KW-0862">Zinc</keyword>
<dbReference type="EMBL" id="CP053084">
    <property type="protein sequence ID" value="QJR29406.1"/>
    <property type="molecule type" value="Genomic_DNA"/>
</dbReference>
<proteinExistence type="inferred from homology"/>
<comment type="similarity">
    <text evidence="1">Belongs to the metallo-beta-lactamase superfamily.</text>
</comment>
<gene>
    <name evidence="6" type="ORF">HKT17_06605</name>
</gene>
<evidence type="ECO:0000256" key="2">
    <source>
        <dbReference type="ARBA" id="ARBA00022723"/>
    </source>
</evidence>
<dbReference type="Proteomes" id="UP000501130">
    <property type="component" value="Chromosome"/>
</dbReference>
<evidence type="ECO:0000256" key="3">
    <source>
        <dbReference type="ARBA" id="ARBA00022801"/>
    </source>
</evidence>
<dbReference type="CDD" id="cd07742">
    <property type="entry name" value="metallo-hydrolase-like_MBL-fold"/>
    <property type="match status" value="1"/>
</dbReference>
<organism evidence="6 7">
    <name type="scientific">Limnobacter profundi</name>
    <dbReference type="NCBI Taxonomy" id="2732163"/>
    <lineage>
        <taxon>Bacteria</taxon>
        <taxon>Pseudomonadati</taxon>
        <taxon>Pseudomonadota</taxon>
        <taxon>Betaproteobacteria</taxon>
        <taxon>Burkholderiales</taxon>
        <taxon>Burkholderiaceae</taxon>
        <taxon>Limnobacter</taxon>
    </lineage>
</organism>
<evidence type="ECO:0000259" key="5">
    <source>
        <dbReference type="SMART" id="SM00849"/>
    </source>
</evidence>
<dbReference type="InterPro" id="IPR001279">
    <property type="entry name" value="Metallo-B-lactamas"/>
</dbReference>
<evidence type="ECO:0000313" key="6">
    <source>
        <dbReference type="EMBL" id="QJR29406.1"/>
    </source>
</evidence>
<dbReference type="PANTHER" id="PTHR42978:SF3">
    <property type="entry name" value="BLR3078 PROTEIN"/>
    <property type="match status" value="1"/>
</dbReference>
<dbReference type="RefSeq" id="WP_171098761.1">
    <property type="nucleotide sequence ID" value="NZ_CP053084.1"/>
</dbReference>
<evidence type="ECO:0000313" key="7">
    <source>
        <dbReference type="Proteomes" id="UP000501130"/>
    </source>
</evidence>
<reference evidence="6 7" key="1">
    <citation type="submission" date="2020-05" db="EMBL/GenBank/DDBJ databases">
        <title>Compete genome of Limnobacter sp. SAORIC-580.</title>
        <authorList>
            <person name="Song J."/>
            <person name="Cho J.-C."/>
        </authorList>
    </citation>
    <scope>NUCLEOTIDE SEQUENCE [LARGE SCALE GENOMIC DNA]</scope>
    <source>
        <strain evidence="6 7">SAORIC-580</strain>
    </source>
</reference>
<dbReference type="Gene3D" id="3.60.15.10">
    <property type="entry name" value="Ribonuclease Z/Hydroxyacylglutathione hydrolase-like"/>
    <property type="match status" value="1"/>
</dbReference>
<keyword evidence="3" id="KW-0378">Hydrolase</keyword>
<dbReference type="SMART" id="SM00849">
    <property type="entry name" value="Lactamase_B"/>
    <property type="match status" value="1"/>
</dbReference>
<protein>
    <submittedName>
        <fullName evidence="6">MBL fold metallo-hydrolase</fullName>
    </submittedName>
</protein>
<evidence type="ECO:0000256" key="4">
    <source>
        <dbReference type="ARBA" id="ARBA00022833"/>
    </source>
</evidence>
<keyword evidence="2" id="KW-0479">Metal-binding</keyword>
<dbReference type="PANTHER" id="PTHR42978">
    <property type="entry name" value="QUORUM-QUENCHING LACTONASE YTNP-RELATED-RELATED"/>
    <property type="match status" value="1"/>
</dbReference>
<sequence>MKIHHMNCGTMCPICKRLINGSGGFFERANMVCHCLLVESEQGLILVDTGVGTGDVLEPNRRLGAGFVAMLAPQLKMEETAIEQVKGLGFNASDVKHIVPTHLDLDHAGGLSDFPEAKVHVFEPEHRHAIKPSLRDSLRFRKAQFEHGPKWVIHSKPAETWFGFQAIRPIAGIELLMVPLIGHTRGHVGVAVKQGKDRGNKWLLHCGDAYFHRSEVALKHEDPMPAGVAFFEKLVQTLPAERVATQARLRELVKSSGDEVELFCAHDPVEYARYS</sequence>
<dbReference type="SUPFAM" id="SSF56281">
    <property type="entry name" value="Metallo-hydrolase/oxidoreductase"/>
    <property type="match status" value="1"/>
</dbReference>
<keyword evidence="7" id="KW-1185">Reference proteome</keyword>
<feature type="domain" description="Metallo-beta-lactamase" evidence="5">
    <location>
        <begin position="32"/>
        <end position="266"/>
    </location>
</feature>
<name>A0ABX6N5S7_9BURK</name>